<feature type="signal peptide" evidence="1">
    <location>
        <begin position="1"/>
        <end position="18"/>
    </location>
</feature>
<keyword evidence="1" id="KW-0732">Signal</keyword>
<gene>
    <name evidence="2" type="ORF">Ctob_003319</name>
</gene>
<dbReference type="EMBL" id="JWZX01003215">
    <property type="protein sequence ID" value="KOO23168.1"/>
    <property type="molecule type" value="Genomic_DNA"/>
</dbReference>
<reference evidence="3" key="1">
    <citation type="journal article" date="2015" name="PLoS Genet.">
        <title>Genome Sequence and Transcriptome Analyses of Chrysochromulina tobin: Metabolic Tools for Enhanced Algal Fitness in the Prominent Order Prymnesiales (Haptophyceae).</title>
        <authorList>
            <person name="Hovde B.T."/>
            <person name="Deodato C.R."/>
            <person name="Hunsperger H.M."/>
            <person name="Ryken S.A."/>
            <person name="Yost W."/>
            <person name="Jha R.K."/>
            <person name="Patterson J."/>
            <person name="Monnat R.J. Jr."/>
            <person name="Barlow S.B."/>
            <person name="Starkenburg S.R."/>
            <person name="Cattolico R.A."/>
        </authorList>
    </citation>
    <scope>NUCLEOTIDE SEQUENCE</scope>
    <source>
        <strain evidence="3">CCMP291</strain>
    </source>
</reference>
<evidence type="ECO:0000313" key="3">
    <source>
        <dbReference type="Proteomes" id="UP000037460"/>
    </source>
</evidence>
<dbReference type="InterPro" id="IPR057491">
    <property type="entry name" value="DiatomPyrShell"/>
</dbReference>
<evidence type="ECO:0000256" key="1">
    <source>
        <dbReference type="SAM" id="SignalP"/>
    </source>
</evidence>
<dbReference type="Proteomes" id="UP000037460">
    <property type="component" value="Unassembled WGS sequence"/>
</dbReference>
<feature type="chain" id="PRO_5005601714" evidence="1">
    <location>
        <begin position="19"/>
        <end position="274"/>
    </location>
</feature>
<keyword evidence="3" id="KW-1185">Reference proteome</keyword>
<dbReference type="AlphaFoldDB" id="A0A0M0JAB4"/>
<organism evidence="2 3">
    <name type="scientific">Chrysochromulina tobinii</name>
    <dbReference type="NCBI Taxonomy" id="1460289"/>
    <lineage>
        <taxon>Eukaryota</taxon>
        <taxon>Haptista</taxon>
        <taxon>Haptophyta</taxon>
        <taxon>Prymnesiophyceae</taxon>
        <taxon>Prymnesiales</taxon>
        <taxon>Chrysochromulinaceae</taxon>
        <taxon>Chrysochromulina</taxon>
    </lineage>
</organism>
<proteinExistence type="predicted"/>
<protein>
    <submittedName>
        <fullName evidence="2">Uncharacterized protein</fullName>
    </submittedName>
</protein>
<name>A0A0M0JAB4_9EUKA</name>
<sequence length="274" mass="29421">MTFLLVLSAASALIIGTATPTCSTCRRRTPAPLAVDSGDGVPENGPLIADVWEKHTSVLVQGSTLKTWDLGDETTERVQLSLKSDGRPIDANIELWHTPSYIPARFRVYTKDGSLRPVHAVIETPKHPKTVAVYNTGPLEFPLEAVVANTGRGKASQSLADVPSQRIQGGKIVSYTYGAEVESVQVLLQTEDRNMKAKIELTQGPNQPKQIIEVFATVGGQTPFYAVIATPGAGSTIRVVNQNSIEFPINAWILPYKTKGTSDAPVTMGGGGWL</sequence>
<dbReference type="Pfam" id="PF25192">
    <property type="entry name" value="DiatomPyrShell"/>
    <property type="match status" value="1"/>
</dbReference>
<accession>A0A0M0JAB4</accession>
<evidence type="ECO:0000313" key="2">
    <source>
        <dbReference type="EMBL" id="KOO23168.1"/>
    </source>
</evidence>
<comment type="caution">
    <text evidence="2">The sequence shown here is derived from an EMBL/GenBank/DDBJ whole genome shotgun (WGS) entry which is preliminary data.</text>
</comment>